<dbReference type="Pfam" id="PF07690">
    <property type="entry name" value="MFS_1"/>
    <property type="match status" value="1"/>
</dbReference>
<feature type="transmembrane region" description="Helical" evidence="6">
    <location>
        <begin position="262"/>
        <end position="281"/>
    </location>
</feature>
<evidence type="ECO:0000256" key="3">
    <source>
        <dbReference type="ARBA" id="ARBA00022989"/>
    </source>
</evidence>
<evidence type="ECO:0000256" key="5">
    <source>
        <dbReference type="ARBA" id="ARBA00023180"/>
    </source>
</evidence>
<protein>
    <submittedName>
        <fullName evidence="7">Siderophore iron transporter</fullName>
    </submittedName>
</protein>
<keyword evidence="2 6" id="KW-0812">Transmembrane</keyword>
<feature type="transmembrane region" description="Helical" evidence="6">
    <location>
        <begin position="70"/>
        <end position="88"/>
    </location>
</feature>
<gene>
    <name evidence="7" type="ORF">FMEXI_12151</name>
</gene>
<evidence type="ECO:0000313" key="7">
    <source>
        <dbReference type="EMBL" id="KAF5532891.1"/>
    </source>
</evidence>
<feature type="transmembrane region" description="Helical" evidence="6">
    <location>
        <begin position="124"/>
        <end position="144"/>
    </location>
</feature>
<feature type="transmembrane region" description="Helical" evidence="6">
    <location>
        <begin position="190"/>
        <end position="210"/>
    </location>
</feature>
<evidence type="ECO:0000256" key="2">
    <source>
        <dbReference type="ARBA" id="ARBA00022692"/>
    </source>
</evidence>
<accession>A0A8H5IEE4</accession>
<dbReference type="PROSITE" id="PS00216">
    <property type="entry name" value="SUGAR_TRANSPORT_1"/>
    <property type="match status" value="1"/>
</dbReference>
<keyword evidence="5" id="KW-0325">Glycoprotein</keyword>
<dbReference type="Proteomes" id="UP000522262">
    <property type="component" value="Unassembled WGS sequence"/>
</dbReference>
<comment type="subcellular location">
    <subcellularLocation>
        <location evidence="1">Membrane</location>
        <topology evidence="1">Multi-pass membrane protein</topology>
    </subcellularLocation>
</comment>
<name>A0A8H5IEE4_9HYPO</name>
<evidence type="ECO:0000256" key="6">
    <source>
        <dbReference type="SAM" id="Phobius"/>
    </source>
</evidence>
<keyword evidence="4 6" id="KW-0472">Membrane</keyword>
<proteinExistence type="predicted"/>
<reference evidence="7 8" key="1">
    <citation type="submission" date="2020-05" db="EMBL/GenBank/DDBJ databases">
        <title>Identification and distribution of gene clusters putatively required for synthesis of sphingolipid metabolism inhibitors in phylogenetically diverse species of the filamentous fungus Fusarium.</title>
        <authorList>
            <person name="Kim H.-S."/>
            <person name="Busman M."/>
            <person name="Brown D.W."/>
            <person name="Divon H."/>
            <person name="Uhlig S."/>
            <person name="Proctor R.H."/>
        </authorList>
    </citation>
    <scope>NUCLEOTIDE SEQUENCE [LARGE SCALE GENOMIC DNA]</scope>
    <source>
        <strain evidence="7 8">NRRL 53147</strain>
    </source>
</reference>
<feature type="transmembrane region" description="Helical" evidence="6">
    <location>
        <begin position="231"/>
        <end position="250"/>
    </location>
</feature>
<dbReference type="GO" id="GO:0005886">
    <property type="term" value="C:plasma membrane"/>
    <property type="evidence" value="ECO:0007669"/>
    <property type="project" value="TreeGrafter"/>
</dbReference>
<keyword evidence="3 6" id="KW-1133">Transmembrane helix</keyword>
<feature type="transmembrane region" description="Helical" evidence="6">
    <location>
        <begin position="368"/>
        <end position="385"/>
    </location>
</feature>
<keyword evidence="8" id="KW-1185">Reference proteome</keyword>
<dbReference type="PANTHER" id="PTHR23501:SF195">
    <property type="entry name" value="PEP5"/>
    <property type="match status" value="1"/>
</dbReference>
<dbReference type="SUPFAM" id="SSF103473">
    <property type="entry name" value="MFS general substrate transporter"/>
    <property type="match status" value="1"/>
</dbReference>
<feature type="transmembrane region" description="Helical" evidence="6">
    <location>
        <begin position="100"/>
        <end position="118"/>
    </location>
</feature>
<feature type="transmembrane region" description="Helical" evidence="6">
    <location>
        <begin position="519"/>
        <end position="538"/>
    </location>
</feature>
<dbReference type="Gene3D" id="1.20.1250.20">
    <property type="entry name" value="MFS general substrate transporter like domains"/>
    <property type="match status" value="1"/>
</dbReference>
<evidence type="ECO:0000256" key="4">
    <source>
        <dbReference type="ARBA" id="ARBA00023136"/>
    </source>
</evidence>
<dbReference type="AlphaFoldDB" id="A0A8H5IEE4"/>
<organism evidence="7 8">
    <name type="scientific">Fusarium mexicanum</name>
    <dbReference type="NCBI Taxonomy" id="751941"/>
    <lineage>
        <taxon>Eukaryota</taxon>
        <taxon>Fungi</taxon>
        <taxon>Dikarya</taxon>
        <taxon>Ascomycota</taxon>
        <taxon>Pezizomycotina</taxon>
        <taxon>Sordariomycetes</taxon>
        <taxon>Hypocreomycetidae</taxon>
        <taxon>Hypocreales</taxon>
        <taxon>Nectriaceae</taxon>
        <taxon>Fusarium</taxon>
        <taxon>Fusarium fujikuroi species complex</taxon>
    </lineage>
</organism>
<dbReference type="EMBL" id="JAAOAM010000347">
    <property type="protein sequence ID" value="KAF5532891.1"/>
    <property type="molecule type" value="Genomic_DNA"/>
</dbReference>
<comment type="caution">
    <text evidence="7">The sequence shown here is derived from an EMBL/GenBank/DDBJ whole genome shotgun (WGS) entry which is preliminary data.</text>
</comment>
<dbReference type="InterPro" id="IPR036259">
    <property type="entry name" value="MFS_trans_sf"/>
</dbReference>
<feature type="transmembrane region" description="Helical" evidence="6">
    <location>
        <begin position="337"/>
        <end position="356"/>
    </location>
</feature>
<sequence>MSDKAVTRHSELHGLDAEEEVPSHARISPKTLLLLFSVNLIYFTQLVNIVGSGVLTRSITAVVGGNSTDGVWFTQTIAILTAVLGIPVSQGADLWGRKVFLVYLTAFGSIGGIIVAKASSMNMAIAGFTITGISYGAQPLLLAVTSEVLARKYRPWAQASINVASAFGAITGLLVGGAWTRNDPANFRNYWYLVTGIYAFTAAVCQLLYNPPPRPLQLQLSTRDKVGRLDWVGYALLAPSLVLICMALTWSQNPYEWTDPHVLAPFLVGISLAAILILYEIYGVRDGMFHHDLFHHRNFPIALGCIFAEGLIFFCANGYFAFEVSILFATDTLLTGVHYAIGFMSFAVFSLAAGLWCSRTRTVQLPSAAAFAFFMLFCILMATVSRPRTTVAQIWGFPVFLGAGLGICLTALVTAAHFATPYELVAITSGLLISVRSLGGSIGLALFNAIFSNGLSKMGSNIAHAVVPLGFPASGLPDLIPALVNHDAEALGKIREASPNIVAAGYGALEKTYLISFRHVWIAAGCFSSIAVIACFFLQNPTEEFTSQVDAPVDLVQSSEKSETV</sequence>
<feature type="transmembrane region" description="Helical" evidence="6">
    <location>
        <begin position="156"/>
        <end position="178"/>
    </location>
</feature>
<evidence type="ECO:0000313" key="8">
    <source>
        <dbReference type="Proteomes" id="UP000522262"/>
    </source>
</evidence>
<feature type="transmembrane region" description="Helical" evidence="6">
    <location>
        <begin position="431"/>
        <end position="451"/>
    </location>
</feature>
<dbReference type="PANTHER" id="PTHR23501">
    <property type="entry name" value="MAJOR FACILITATOR SUPERFAMILY"/>
    <property type="match status" value="1"/>
</dbReference>
<feature type="transmembrane region" description="Helical" evidence="6">
    <location>
        <begin position="32"/>
        <end position="50"/>
    </location>
</feature>
<dbReference type="GO" id="GO:0022857">
    <property type="term" value="F:transmembrane transporter activity"/>
    <property type="evidence" value="ECO:0007669"/>
    <property type="project" value="InterPro"/>
</dbReference>
<dbReference type="InterPro" id="IPR005829">
    <property type="entry name" value="Sugar_transporter_CS"/>
</dbReference>
<dbReference type="InterPro" id="IPR011701">
    <property type="entry name" value="MFS"/>
</dbReference>
<feature type="transmembrane region" description="Helical" evidence="6">
    <location>
        <begin position="301"/>
        <end position="322"/>
    </location>
</feature>
<evidence type="ECO:0000256" key="1">
    <source>
        <dbReference type="ARBA" id="ARBA00004141"/>
    </source>
</evidence>
<feature type="transmembrane region" description="Helical" evidence="6">
    <location>
        <begin position="397"/>
        <end position="419"/>
    </location>
</feature>